<gene>
    <name evidence="1" type="ORF">OI18_11535</name>
</gene>
<keyword evidence="2" id="KW-1185">Reference proteome</keyword>
<protein>
    <recommendedName>
        <fullName evidence="3">Glutamine cyclotransferase</fullName>
    </recommendedName>
</protein>
<evidence type="ECO:0000313" key="2">
    <source>
        <dbReference type="Proteomes" id="UP000031408"/>
    </source>
</evidence>
<dbReference type="Proteomes" id="UP000031408">
    <property type="component" value="Unassembled WGS sequence"/>
</dbReference>
<dbReference type="AlphaFoldDB" id="A0A0C1IJY9"/>
<dbReference type="STRING" id="1349421.OI18_11535"/>
<evidence type="ECO:0008006" key="3">
    <source>
        <dbReference type="Google" id="ProtNLM"/>
    </source>
</evidence>
<dbReference type="EMBL" id="JSVC01000012">
    <property type="protein sequence ID" value="KIC94495.1"/>
    <property type="molecule type" value="Genomic_DNA"/>
</dbReference>
<dbReference type="OrthoDB" id="931771at2"/>
<name>A0A0C1IJY9_9BACT</name>
<comment type="caution">
    <text evidence="1">The sequence shown here is derived from an EMBL/GenBank/DDBJ whole genome shotgun (WGS) entry which is preliminary data.</text>
</comment>
<organism evidence="1 2">
    <name type="scientific">Flavihumibacter solisilvae</name>
    <dbReference type="NCBI Taxonomy" id="1349421"/>
    <lineage>
        <taxon>Bacteria</taxon>
        <taxon>Pseudomonadati</taxon>
        <taxon>Bacteroidota</taxon>
        <taxon>Chitinophagia</taxon>
        <taxon>Chitinophagales</taxon>
        <taxon>Chitinophagaceae</taxon>
        <taxon>Flavihumibacter</taxon>
    </lineage>
</organism>
<evidence type="ECO:0000313" key="1">
    <source>
        <dbReference type="EMBL" id="KIC94495.1"/>
    </source>
</evidence>
<dbReference type="SUPFAM" id="SSF50952">
    <property type="entry name" value="Soluble quinoprotein glucose dehydrogenase"/>
    <property type="match status" value="1"/>
</dbReference>
<reference evidence="1 2" key="1">
    <citation type="submission" date="2014-11" db="EMBL/GenBank/DDBJ databases">
        <title>Genome sequence of Flavihumibacter solisilvae 3-3.</title>
        <authorList>
            <person name="Zhou G."/>
            <person name="Li M."/>
            <person name="Wang G."/>
        </authorList>
    </citation>
    <scope>NUCLEOTIDE SEQUENCE [LARGE SCALE GENOMIC DNA]</scope>
    <source>
        <strain evidence="1 2">3-3</strain>
    </source>
</reference>
<dbReference type="InterPro" id="IPR011041">
    <property type="entry name" value="Quinoprot_gluc/sorb_DH_b-prop"/>
</dbReference>
<dbReference type="RefSeq" id="WP_039140002.1">
    <property type="nucleotide sequence ID" value="NZ_JSVC01000012.1"/>
</dbReference>
<sequence>MKTIINIFVALLFVISLVAGKKPTPDIPEATVKRSFTIDSLGACQGLSFINGKTYLYGDREIGMIREFHRTKDSLRWTGKELKLTIEGKDIINHPTGIAHQPGNDTVFIGNSTRLNKEGTLWKAEIFCVNWKGLLATGTLDGNIINTIDDDACIQGSRPEAIRFKDKWFVATADYGNRENEVRLYDPVMLKKSSKSSSPGVLFKKFKCGPWVQNLYWIPNKNVLVLVQNKIEGRQWRLSFLDLEKSINAGEQHIIRQYDFDKQDELEGFIMDEKRSGIAVTSSRKENVHLLQFNP</sequence>
<accession>A0A0C1IJY9</accession>
<proteinExistence type="predicted"/>